<feature type="domain" description="Obg" evidence="4">
    <location>
        <begin position="71"/>
        <end position="297"/>
    </location>
</feature>
<dbReference type="SUPFAM" id="SSF82051">
    <property type="entry name" value="Obg GTP-binding protein N-terminal domain"/>
    <property type="match status" value="1"/>
</dbReference>
<dbReference type="InterPro" id="IPR031167">
    <property type="entry name" value="G_OBG"/>
</dbReference>
<dbReference type="Gene3D" id="2.70.210.12">
    <property type="entry name" value="GTP1/OBG domain"/>
    <property type="match status" value="1"/>
</dbReference>
<evidence type="ECO:0000256" key="2">
    <source>
        <dbReference type="ARBA" id="ARBA00023134"/>
    </source>
</evidence>
<dbReference type="GO" id="GO:0003924">
    <property type="term" value="F:GTPase activity"/>
    <property type="evidence" value="ECO:0007669"/>
    <property type="project" value="InterPro"/>
</dbReference>
<reference evidence="5" key="1">
    <citation type="submission" date="2021-03" db="EMBL/GenBank/DDBJ databases">
        <authorList>
            <person name="Tagirdzhanova G."/>
        </authorList>
    </citation>
    <scope>NUCLEOTIDE SEQUENCE</scope>
</reference>
<dbReference type="InterPro" id="IPR027417">
    <property type="entry name" value="P-loop_NTPase"/>
</dbReference>
<comment type="caution">
    <text evidence="5">The sequence shown here is derived from an EMBL/GenBank/DDBJ whole genome shotgun (WGS) entry which is preliminary data.</text>
</comment>
<keyword evidence="2" id="KW-0342">GTP-binding</keyword>
<dbReference type="GO" id="GO:0042254">
    <property type="term" value="P:ribosome biogenesis"/>
    <property type="evidence" value="ECO:0007669"/>
    <property type="project" value="UniProtKB-UniRule"/>
</dbReference>
<dbReference type="PROSITE" id="PS51883">
    <property type="entry name" value="OBG"/>
    <property type="match status" value="1"/>
</dbReference>
<accession>A0A8H3ED34</accession>
<organism evidence="5 6">
    <name type="scientific">Heterodermia speciosa</name>
    <dbReference type="NCBI Taxonomy" id="116794"/>
    <lineage>
        <taxon>Eukaryota</taxon>
        <taxon>Fungi</taxon>
        <taxon>Dikarya</taxon>
        <taxon>Ascomycota</taxon>
        <taxon>Pezizomycotina</taxon>
        <taxon>Lecanoromycetes</taxon>
        <taxon>OSLEUM clade</taxon>
        <taxon>Lecanoromycetidae</taxon>
        <taxon>Caliciales</taxon>
        <taxon>Physciaceae</taxon>
        <taxon>Heterodermia</taxon>
    </lineage>
</organism>
<evidence type="ECO:0000313" key="5">
    <source>
        <dbReference type="EMBL" id="CAF9904621.1"/>
    </source>
</evidence>
<dbReference type="Proteomes" id="UP000664521">
    <property type="component" value="Unassembled WGS sequence"/>
</dbReference>
<dbReference type="Gene3D" id="3.40.50.300">
    <property type="entry name" value="P-loop containing nucleotide triphosphate hydrolases"/>
    <property type="match status" value="1"/>
</dbReference>
<dbReference type="EMBL" id="CAJPDS010000003">
    <property type="protein sequence ID" value="CAF9904621.1"/>
    <property type="molecule type" value="Genomic_DNA"/>
</dbReference>
<dbReference type="AlphaFoldDB" id="A0A8H3ED34"/>
<evidence type="ECO:0000259" key="3">
    <source>
        <dbReference type="PROSITE" id="PS51710"/>
    </source>
</evidence>
<evidence type="ECO:0000256" key="1">
    <source>
        <dbReference type="ARBA" id="ARBA00022741"/>
    </source>
</evidence>
<sequence length="558" mass="59699">MAGLQGTSLPFLYPCLQSTRSTSRKLLQTASAARVSQCHQHTQSVLHGRVLPEPLATSSYLDPPSEDYGRTIFADKCHLTIAAGGGGNGCVSFLREKYIAAGPPNGGDGGSGGSIYIQAVRGETSLHKLARRGTIKAGRGENGSGKSKGGQRGSDILIQVPVGTVVRELSRHDPLVEAEGNRMLEASTSKGAEDPIPDTWKRDKWILYPAATTSEFARSDFPPFPRARKSTLTMAQPQPPISLDLSEPMDRPMLLAAGAMGGLGNPHFVSQSLSRPKVATKGDGGLSIRLELELKLLADVGFVGMPNVGKSTLLRALSKSRARVGNWAFTTLQPNIGTVVLDNNQGRPRLQSYNAMGEPRTHISIADIPGLIPDAHLDRGLGHGFLRHVERAQVLAFVVDLSSEDAAKALRTLWQELREFETTKDMETNLSTAGKIVDWKAFGSSVSSEPAKYGAIATGEEGVIIRSSSAQKLPPLTMAPISTKPWFVVATKADIQGTQDNFARLQAYMHAVAEKTVDHPSGKKTSWKGSLTAVPVSAIRGEGVERIPELIVGLLKNG</sequence>
<dbReference type="GO" id="GO:0005739">
    <property type="term" value="C:mitochondrion"/>
    <property type="evidence" value="ECO:0007669"/>
    <property type="project" value="TreeGrafter"/>
</dbReference>
<protein>
    <submittedName>
        <fullName evidence="5">GTPase of the mitochondrial inner membrane that associates with the large ribosomal subunit</fullName>
    </submittedName>
</protein>
<dbReference type="PROSITE" id="PS51710">
    <property type="entry name" value="G_OBG"/>
    <property type="match status" value="1"/>
</dbReference>
<dbReference type="SUPFAM" id="SSF52540">
    <property type="entry name" value="P-loop containing nucleoside triphosphate hydrolases"/>
    <property type="match status" value="1"/>
</dbReference>
<dbReference type="InterPro" id="IPR036726">
    <property type="entry name" value="GTP1_OBG_dom_sf"/>
</dbReference>
<dbReference type="Pfam" id="PF01926">
    <property type="entry name" value="MMR_HSR1"/>
    <property type="match status" value="1"/>
</dbReference>
<dbReference type="PANTHER" id="PTHR11702:SF31">
    <property type="entry name" value="MITOCHONDRIAL RIBOSOME-ASSOCIATED GTPASE 2"/>
    <property type="match status" value="1"/>
</dbReference>
<gene>
    <name evidence="5" type="primary">MTG2</name>
    <name evidence="5" type="ORF">HETSPECPRED_004737</name>
</gene>
<dbReference type="InterPro" id="IPR006169">
    <property type="entry name" value="GTP1_OBG_dom"/>
</dbReference>
<keyword evidence="6" id="KW-1185">Reference proteome</keyword>
<dbReference type="InterPro" id="IPR006073">
    <property type="entry name" value="GTP-bd"/>
</dbReference>
<name>A0A8H3ED34_9LECA</name>
<dbReference type="OrthoDB" id="347018at2759"/>
<dbReference type="CDD" id="cd01898">
    <property type="entry name" value="Obg"/>
    <property type="match status" value="1"/>
</dbReference>
<dbReference type="PRINTS" id="PR00326">
    <property type="entry name" value="GTP1OBG"/>
</dbReference>
<keyword evidence="1" id="KW-0547">Nucleotide-binding</keyword>
<dbReference type="PANTHER" id="PTHR11702">
    <property type="entry name" value="DEVELOPMENTALLY REGULATED GTP-BINDING PROTEIN-RELATED"/>
    <property type="match status" value="1"/>
</dbReference>
<evidence type="ECO:0000313" key="6">
    <source>
        <dbReference type="Proteomes" id="UP000664521"/>
    </source>
</evidence>
<evidence type="ECO:0000259" key="4">
    <source>
        <dbReference type="PROSITE" id="PS51883"/>
    </source>
</evidence>
<dbReference type="InterPro" id="IPR045086">
    <property type="entry name" value="OBG_GTPase"/>
</dbReference>
<dbReference type="GO" id="GO:0005525">
    <property type="term" value="F:GTP binding"/>
    <property type="evidence" value="ECO:0007669"/>
    <property type="project" value="UniProtKB-KW"/>
</dbReference>
<dbReference type="Pfam" id="PF01018">
    <property type="entry name" value="GTP1_OBG"/>
    <property type="match status" value="2"/>
</dbReference>
<proteinExistence type="predicted"/>
<feature type="domain" description="OBG-type G" evidence="3">
    <location>
        <begin position="298"/>
        <end position="556"/>
    </location>
</feature>